<feature type="compositionally biased region" description="Low complexity" evidence="3">
    <location>
        <begin position="2037"/>
        <end position="2059"/>
    </location>
</feature>
<reference evidence="5 6" key="1">
    <citation type="submission" date="2019-01" db="EMBL/GenBank/DDBJ databases">
        <title>Draft genome sequence of Psathyrella aberdarensis IHI B618.</title>
        <authorList>
            <person name="Buettner E."/>
            <person name="Kellner H."/>
        </authorList>
    </citation>
    <scope>NUCLEOTIDE SEQUENCE [LARGE SCALE GENOMIC DNA]</scope>
    <source>
        <strain evidence="5 6">IHI B618</strain>
    </source>
</reference>
<dbReference type="Proteomes" id="UP000290288">
    <property type="component" value="Unassembled WGS sequence"/>
</dbReference>
<dbReference type="EMBL" id="SDEE01000118">
    <property type="protein sequence ID" value="RXW21160.1"/>
    <property type="molecule type" value="Genomic_DNA"/>
</dbReference>
<evidence type="ECO:0000313" key="6">
    <source>
        <dbReference type="Proteomes" id="UP000290288"/>
    </source>
</evidence>
<dbReference type="InterPro" id="IPR051483">
    <property type="entry name" value="MAP7_domain-containing"/>
</dbReference>
<feature type="compositionally biased region" description="Low complexity" evidence="3">
    <location>
        <begin position="2111"/>
        <end position="2123"/>
    </location>
</feature>
<dbReference type="Pfam" id="PF26617">
    <property type="entry name" value="CcmS-like"/>
    <property type="match status" value="1"/>
</dbReference>
<feature type="region of interest" description="Disordered" evidence="3">
    <location>
        <begin position="2030"/>
        <end position="2062"/>
    </location>
</feature>
<dbReference type="OrthoDB" id="10017054at2759"/>
<gene>
    <name evidence="5" type="ORF">EST38_g4694</name>
</gene>
<organism evidence="5 6">
    <name type="scientific">Candolleomyces aberdarensis</name>
    <dbReference type="NCBI Taxonomy" id="2316362"/>
    <lineage>
        <taxon>Eukaryota</taxon>
        <taxon>Fungi</taxon>
        <taxon>Dikarya</taxon>
        <taxon>Basidiomycota</taxon>
        <taxon>Agaricomycotina</taxon>
        <taxon>Agaricomycetes</taxon>
        <taxon>Agaricomycetidae</taxon>
        <taxon>Agaricales</taxon>
        <taxon>Agaricineae</taxon>
        <taxon>Psathyrellaceae</taxon>
        <taxon>Candolleomyces</taxon>
    </lineage>
</organism>
<dbReference type="GO" id="GO:0015630">
    <property type="term" value="C:microtubule cytoskeleton"/>
    <property type="evidence" value="ECO:0007669"/>
    <property type="project" value="TreeGrafter"/>
</dbReference>
<feature type="region of interest" description="Disordered" evidence="3">
    <location>
        <begin position="1400"/>
        <end position="1421"/>
    </location>
</feature>
<feature type="region of interest" description="Disordered" evidence="3">
    <location>
        <begin position="321"/>
        <end position="350"/>
    </location>
</feature>
<name>A0A4Q2DM04_9AGAR</name>
<accession>A0A4Q2DM04</accession>
<feature type="coiled-coil region" evidence="2">
    <location>
        <begin position="466"/>
        <end position="500"/>
    </location>
</feature>
<feature type="compositionally biased region" description="Polar residues" evidence="3">
    <location>
        <begin position="328"/>
        <end position="346"/>
    </location>
</feature>
<dbReference type="PANTHER" id="PTHR15073">
    <property type="entry name" value="MICROTUBULE-ASSOCIATED PROTEIN"/>
    <property type="match status" value="1"/>
</dbReference>
<feature type="domain" description="CcmS related" evidence="4">
    <location>
        <begin position="163"/>
        <end position="292"/>
    </location>
</feature>
<evidence type="ECO:0000256" key="3">
    <source>
        <dbReference type="SAM" id="MobiDB-lite"/>
    </source>
</evidence>
<feature type="compositionally biased region" description="Polar residues" evidence="3">
    <location>
        <begin position="636"/>
        <end position="656"/>
    </location>
</feature>
<feature type="compositionally biased region" description="Polar residues" evidence="3">
    <location>
        <begin position="1400"/>
        <end position="1412"/>
    </location>
</feature>
<dbReference type="STRING" id="2316362.A0A4Q2DM04"/>
<dbReference type="PANTHER" id="PTHR15073:SF1">
    <property type="entry name" value="RETICULOCYTE-BINDING PROTEIN HOMOLOG 2A"/>
    <property type="match status" value="1"/>
</dbReference>
<evidence type="ECO:0000256" key="2">
    <source>
        <dbReference type="SAM" id="Coils"/>
    </source>
</evidence>
<feature type="compositionally biased region" description="Pro residues" evidence="3">
    <location>
        <begin position="2125"/>
        <end position="2140"/>
    </location>
</feature>
<feature type="region of interest" description="Disordered" evidence="3">
    <location>
        <begin position="1"/>
        <end position="125"/>
    </location>
</feature>
<evidence type="ECO:0000313" key="5">
    <source>
        <dbReference type="EMBL" id="RXW21160.1"/>
    </source>
</evidence>
<dbReference type="GO" id="GO:0000226">
    <property type="term" value="P:microtubule cytoskeleton organization"/>
    <property type="evidence" value="ECO:0007669"/>
    <property type="project" value="TreeGrafter"/>
</dbReference>
<feature type="compositionally biased region" description="Basic and acidic residues" evidence="3">
    <location>
        <begin position="1802"/>
        <end position="1820"/>
    </location>
</feature>
<feature type="compositionally biased region" description="Gly residues" evidence="3">
    <location>
        <begin position="30"/>
        <end position="44"/>
    </location>
</feature>
<evidence type="ECO:0000256" key="1">
    <source>
        <dbReference type="ARBA" id="ARBA00023054"/>
    </source>
</evidence>
<comment type="caution">
    <text evidence="5">The sequence shown here is derived from an EMBL/GenBank/DDBJ whole genome shotgun (WGS) entry which is preliminary data.</text>
</comment>
<feature type="region of interest" description="Disordered" evidence="3">
    <location>
        <begin position="1599"/>
        <end position="1709"/>
    </location>
</feature>
<keyword evidence="1 2" id="KW-0175">Coiled coil</keyword>
<keyword evidence="6" id="KW-1185">Reference proteome</keyword>
<feature type="region of interest" description="Disordered" evidence="3">
    <location>
        <begin position="2083"/>
        <end position="2142"/>
    </location>
</feature>
<feature type="compositionally biased region" description="Polar residues" evidence="3">
    <location>
        <begin position="367"/>
        <end position="396"/>
    </location>
</feature>
<evidence type="ECO:0000259" key="4">
    <source>
        <dbReference type="Pfam" id="PF26617"/>
    </source>
</evidence>
<sequence length="2211" mass="247624">MQQDDNWGGQPTGKKSSKHKDDWGMQQDDGWGGSGATGGWGMGGDDGRGQQSKSHKKSKKDQTQDSAWGGTGGAWGAQDDENDDGWGGTNNADQSWGGWMEDTGKRGAGGTWGDDGWGDETKGEDSRVSLTATAMHNVPSKNIPLDIANVKFLDSGGAAFGSATNAFFGSDRQARDRFHWMFPPDKDERVSSMMTCIQTVAYGLGALGLHKFVQSGERGALFTNAAFRLPDQPTQPVFDWVAFDMLQNTMDKTLQESVAFYDPGQIVLVFVYLPSHTGNSVAIWRRKIPVPGNVRLMLQKELSVVKKGLRPEKDYVILLDETPKPRTSPKSKWTSKAPTQDRTPSIANPKGKLLTKQLQAQLLSQQPAIGSQKANTSKANTSKAKLSKANTPQAQAKTAKVKKRRWWHIFTHIMSVRPEATKVHHSATQPQTPEKSQYPASIHFAFVAGILLPLTIIPYFIARRQASHLQGRLKETESAMRALRRELKVTALELDKIKAEQAFRASQTDEMHVAVDELKAGFSQFQTDGARGQKAVQEYVVALERQGDASRSSHSKAFRDVGQSLSNIATFVEEMGANPFKFANLGRRERTSEAVAQLRSAASRLQQNPDRKQMSDGPTVPPEGGGSLERTPPQPIQQSGNPESTTPDHGPSTSKQEAGGGDPEEQALESHEVIELQTFSERKAWIEEKIKFLEKLPPIEVFWGLDALRESAEDIPGLPTRENLRQWTAEHDIIEKQTEIFDQGELTKLRKLTKAATQRNLSPEDTDLIELTLTTIYALDKLLHLLRDRSDNLDLLGIRLDWEENRSASWKERRRLLEDLETFISSRARWSPSIYETAATKVEDSPILTRRGSVTSLASVASESSISNPMFSRNARFKLAELLSRDAAQFGARVTNLSHNRVTTAGRLLDKLIDHSRRPVPDVLLDEQDRLEDKGINQMENVGKFVLSLVLQWRKADEIYVETMKDQISAKDLFEEIQTANMYHPTSRQSATFMSQVETLLKRLSIRGNPAARISTFPKPEHHLFPQQREANESLAKLLGEEIATATELVQKVERAAKEYREAWEAIDRVETIVANAKTLSESFSSIIQRLIEGVAGENDDGSPPDLMSDACLEPSRHSVFLALLPSIQSEASNLATKADQLAKESHLAFYPLSGESVDPIFKADAIEVMKQLVSVKDQSKQLLDSTCERVTRLREARQIWTAMNANIKELQYVQQDIAAQMERDCWKQEAIGTGAPPTPDSPVVELAPVTPISSTVDADLQSVGENLAQTVDTPLQTLSPTLEKPLNDRLSKKAKSVRMFFDGLLRMSEILKTIQQQNRTMESVRDDYMAFLVRIEDVKARISSLTENVLGHDESISDVESEEESASLELRSIQDAVAEFVGGLPSRVPFVSKHTTVSPARSTFQRRSSSGKTDDELENPLTHLPLDLTKLDAAVRSDSNTYAMQLNGVLESVAKASRKLEIAHLAKKVDSSVADVAASIQQANGDLQGLVDSFDSLNSIPQESIIQHIDDLDSKVDQILNEARPRITRSFSPIRDLLRQIEGSAHGLEPSVRQSLYTSRVRSADEAESRFRSWAKEISGLKSALTSKRQAEIQRLEEQRRAEEERQREEEARRAAEEAERQRKEEEERLREEQRRKEEEEQAELRRKEEEERRRREEEAERERREKEQREEEERRRKEEEAKAKAAQEQEARARIAQTEAEKDRLLNERREMEARLHRTEAELAEERRLQKEKERLAFERSQQEKIQLEAEARLRLLAEQQVREELVQAEAARVKAAVEEKTRLEKELEFVKGEHRKVLSERERLEQQQKQQQAERKNSVPVVQDDVFGVAGPSKNPTSTTQPDRQLQALILDLRKRLRSLCINELARPSKNQKTSKLPGKDFVSSLRQKFTILAKDASELPESSENVSINTELRSFRSELTRSEQLLNDIDNLVNLGESVSKCDTVLSDLLEHIDSYPSLPLAVSNLHTSDDEAPPEEQLLSRVTFTKSVIDDMQVAFEAISNDGRAMSERSRVHQTWVELEEMANDRIGGGKSRPVSSTSSYLSSGMESTTSSISVLSRRGLTAKKRTSYSNLSVSSINVKGGKLAPPMPPKPTRRAVSGESRRSSSRMSISSTRSVSGPGPGPGPAPAPAPPPFNPSRDFWSDASLDSWDARWDIGNSKVTIPSEPFNKRVRGLTILRCSSTSSHYYYFRIDVGPCTQELAFRDGT</sequence>
<dbReference type="InterPro" id="IPR058258">
    <property type="entry name" value="CcmS-like"/>
</dbReference>
<feature type="region of interest" description="Disordered" evidence="3">
    <location>
        <begin position="593"/>
        <end position="667"/>
    </location>
</feature>
<feature type="region of interest" description="Disordered" evidence="3">
    <location>
        <begin position="366"/>
        <end position="398"/>
    </location>
</feature>
<feature type="region of interest" description="Disordered" evidence="3">
    <location>
        <begin position="1802"/>
        <end position="1825"/>
    </location>
</feature>
<feature type="compositionally biased region" description="Gly residues" evidence="3">
    <location>
        <begin position="106"/>
        <end position="115"/>
    </location>
</feature>
<protein>
    <recommendedName>
        <fullName evidence="4">CcmS related domain-containing protein</fullName>
    </recommendedName>
</protein>
<proteinExistence type="predicted"/>